<proteinExistence type="predicted"/>
<comment type="subunit">
    <text evidence="3">Interacts with UHRF2/NIRF.</text>
</comment>
<feature type="compositionally biased region" description="Polar residues" evidence="10">
    <location>
        <begin position="1"/>
        <end position="10"/>
    </location>
</feature>
<dbReference type="GO" id="GO:0043161">
    <property type="term" value="P:proteasome-mediated ubiquitin-dependent protein catabolic process"/>
    <property type="evidence" value="ECO:0007669"/>
    <property type="project" value="TreeGrafter"/>
</dbReference>
<evidence type="ECO:0000256" key="10">
    <source>
        <dbReference type="SAM" id="MobiDB-lite"/>
    </source>
</evidence>
<evidence type="ECO:0000256" key="2">
    <source>
        <dbReference type="ARBA" id="ARBA00004123"/>
    </source>
</evidence>
<keyword evidence="6" id="KW-0832">Ubl conjugation</keyword>
<evidence type="ECO:0000256" key="6">
    <source>
        <dbReference type="ARBA" id="ARBA00022843"/>
    </source>
</evidence>
<dbReference type="InterPro" id="IPR029169">
    <property type="entry name" value="PCNP"/>
</dbReference>
<dbReference type="WBParaSite" id="TMUE_2000006954.1">
    <property type="protein sequence ID" value="TMUE_2000006954.1"/>
    <property type="gene ID" value="WBGene00286048"/>
</dbReference>
<feature type="region of interest" description="Disordered" evidence="10">
    <location>
        <begin position="1"/>
        <end position="119"/>
    </location>
</feature>
<evidence type="ECO:0000256" key="7">
    <source>
        <dbReference type="ARBA" id="ARBA00022990"/>
    </source>
</evidence>
<comment type="subcellular location">
    <subcellularLocation>
        <location evidence="2">Nucleus</location>
    </subcellularLocation>
</comment>
<dbReference type="WBParaSite" id="TMUE_2000006954.2">
    <property type="protein sequence ID" value="TMUE_2000006954.2"/>
    <property type="gene ID" value="WBGene00286048"/>
</dbReference>
<dbReference type="PANTHER" id="PTHR16523">
    <property type="entry name" value="PEST PROTEOLYTIC SIGNAL-CONTAINING NUCLEAR PROTEIN"/>
    <property type="match status" value="1"/>
</dbReference>
<name>A0A5S6QIG0_TRIMR</name>
<keyword evidence="11" id="KW-1185">Reference proteome</keyword>
<evidence type="ECO:0000256" key="9">
    <source>
        <dbReference type="ARBA" id="ARBA00023306"/>
    </source>
</evidence>
<dbReference type="GO" id="GO:0005634">
    <property type="term" value="C:nucleus"/>
    <property type="evidence" value="ECO:0007669"/>
    <property type="project" value="UniProtKB-SubCell"/>
</dbReference>
<evidence type="ECO:0000256" key="3">
    <source>
        <dbReference type="ARBA" id="ARBA00011097"/>
    </source>
</evidence>
<evidence type="ECO:0000313" key="11">
    <source>
        <dbReference type="Proteomes" id="UP000046395"/>
    </source>
</evidence>
<keyword evidence="8" id="KW-0539">Nucleus</keyword>
<accession>A0A5S6QIG0</accession>
<evidence type="ECO:0000313" key="12">
    <source>
        <dbReference type="WBParaSite" id="TMUE_2000006954.1"/>
    </source>
</evidence>
<dbReference type="STRING" id="70415.A0A5S6QIG0"/>
<sequence>MSGKSAPSSNVKRKEKVEESGNSEANGPKGSVKKIRLTLKPLPKPDDAGETGKGANLDAPSQPLPPKPSIFNDDSESENEEMPPECRMRMRNLGRDTPTSSGPNSFSKGKHGFIDSRKLAERKLHMMARQRNN</sequence>
<dbReference type="AlphaFoldDB" id="A0A5S6QIG0"/>
<reference evidence="11" key="1">
    <citation type="submission" date="2013-11" db="EMBL/GenBank/DDBJ databases">
        <authorList>
            <person name="Aslett M."/>
        </authorList>
    </citation>
    <scope>NUCLEOTIDE SEQUENCE [LARGE SCALE GENOMIC DNA]</scope>
    <source>
        <strain evidence="11">Edinburgh</strain>
    </source>
</reference>
<keyword evidence="7" id="KW-0007">Acetylation</keyword>
<feature type="compositionally biased region" description="Acidic residues" evidence="10">
    <location>
        <begin position="73"/>
        <end position="83"/>
    </location>
</feature>
<reference evidence="12" key="3">
    <citation type="submission" date="2019-12" db="UniProtKB">
        <authorList>
            <consortium name="WormBaseParasite"/>
        </authorList>
    </citation>
    <scope>IDENTIFICATION</scope>
</reference>
<reference evidence="11" key="2">
    <citation type="submission" date="2014-03" db="EMBL/GenBank/DDBJ databases">
        <title>The whipworm genome and dual-species transcriptomics of an intimate host-pathogen interaction.</title>
        <authorList>
            <person name="Foth B.J."/>
            <person name="Tsai I.J."/>
            <person name="Reid A.J."/>
            <person name="Bancroft A.J."/>
            <person name="Nichol S."/>
            <person name="Tracey A."/>
            <person name="Holroyd N."/>
            <person name="Cotton J.A."/>
            <person name="Stanley E.J."/>
            <person name="Zarowiecki M."/>
            <person name="Liu J.Z."/>
            <person name="Huckvale T."/>
            <person name="Cooper P.J."/>
            <person name="Grencis R.K."/>
            <person name="Berriman M."/>
        </authorList>
    </citation>
    <scope>NUCLEOTIDE SEQUENCE [LARGE SCALE GENOMIC DNA]</scope>
    <source>
        <strain evidence="11">Edinburgh</strain>
    </source>
</reference>
<keyword evidence="9" id="KW-0131">Cell cycle</keyword>
<evidence type="ECO:0000256" key="4">
    <source>
        <dbReference type="ARBA" id="ARBA00022059"/>
    </source>
</evidence>
<dbReference type="Pfam" id="PF15473">
    <property type="entry name" value="PCNP"/>
    <property type="match status" value="1"/>
</dbReference>
<evidence type="ECO:0000256" key="5">
    <source>
        <dbReference type="ARBA" id="ARBA00022553"/>
    </source>
</evidence>
<dbReference type="PANTHER" id="PTHR16523:SF6">
    <property type="entry name" value="PEST PROTEOLYTIC SIGNAL-CONTAINING NUCLEAR PROTEIN"/>
    <property type="match status" value="1"/>
</dbReference>
<organism evidence="11 12">
    <name type="scientific">Trichuris muris</name>
    <name type="common">Mouse whipworm</name>
    <dbReference type="NCBI Taxonomy" id="70415"/>
    <lineage>
        <taxon>Eukaryota</taxon>
        <taxon>Metazoa</taxon>
        <taxon>Ecdysozoa</taxon>
        <taxon>Nematoda</taxon>
        <taxon>Enoplea</taxon>
        <taxon>Dorylaimia</taxon>
        <taxon>Trichinellida</taxon>
        <taxon>Trichuridae</taxon>
        <taxon>Trichuris</taxon>
    </lineage>
</organism>
<dbReference type="GO" id="GO:0016567">
    <property type="term" value="P:protein ubiquitination"/>
    <property type="evidence" value="ECO:0007669"/>
    <property type="project" value="InterPro"/>
</dbReference>
<feature type="compositionally biased region" description="Polar residues" evidence="10">
    <location>
        <begin position="97"/>
        <end position="107"/>
    </location>
</feature>
<protein>
    <recommendedName>
        <fullName evidence="4">PEST proteolytic signal-containing nuclear protein</fullName>
    </recommendedName>
</protein>
<evidence type="ECO:0000256" key="8">
    <source>
        <dbReference type="ARBA" id="ARBA00023242"/>
    </source>
</evidence>
<keyword evidence="5" id="KW-0597">Phosphoprotein</keyword>
<evidence type="ECO:0000256" key="1">
    <source>
        <dbReference type="ARBA" id="ARBA00002646"/>
    </source>
</evidence>
<comment type="function">
    <text evidence="1">May be involved in cell cycle regulation.</text>
</comment>
<dbReference type="Proteomes" id="UP000046395">
    <property type="component" value="Unassembled WGS sequence"/>
</dbReference>